<evidence type="ECO:0000256" key="1">
    <source>
        <dbReference type="SAM" id="Coils"/>
    </source>
</evidence>
<name>A0A2V1GW83_9GAMM</name>
<protein>
    <submittedName>
        <fullName evidence="2">Uncharacterized protein</fullName>
    </submittedName>
</protein>
<comment type="caution">
    <text evidence="2">The sequence shown here is derived from an EMBL/GenBank/DDBJ whole genome shotgun (WGS) entry which is preliminary data.</text>
</comment>
<keyword evidence="1" id="KW-0175">Coiled coil</keyword>
<dbReference type="AlphaFoldDB" id="A0A2V1GW83"/>
<dbReference type="EMBL" id="QDDL01000012">
    <property type="protein sequence ID" value="PVZ64478.1"/>
    <property type="molecule type" value="Genomic_DNA"/>
</dbReference>
<evidence type="ECO:0000313" key="2">
    <source>
        <dbReference type="EMBL" id="PVZ64478.1"/>
    </source>
</evidence>
<proteinExistence type="predicted"/>
<organism evidence="2 3">
    <name type="scientific">Pelagibaculum spongiae</name>
    <dbReference type="NCBI Taxonomy" id="2080658"/>
    <lineage>
        <taxon>Bacteria</taxon>
        <taxon>Pseudomonadati</taxon>
        <taxon>Pseudomonadota</taxon>
        <taxon>Gammaproteobacteria</taxon>
        <taxon>Oceanospirillales</taxon>
        <taxon>Pelagibaculum</taxon>
    </lineage>
</organism>
<feature type="coiled-coil region" evidence="1">
    <location>
        <begin position="379"/>
        <end position="406"/>
    </location>
</feature>
<dbReference type="SUPFAM" id="SSF58113">
    <property type="entry name" value="Apolipoprotein A-I"/>
    <property type="match status" value="1"/>
</dbReference>
<reference evidence="2 3" key="1">
    <citation type="submission" date="2018-04" db="EMBL/GenBank/DDBJ databases">
        <title>Thalassorhabdus spongiae gen. nov., sp. nov., isolated from a marine sponge in South-West Iceland.</title>
        <authorList>
            <person name="Knobloch S."/>
            <person name="Daussin A."/>
            <person name="Johannsson R."/>
            <person name="Marteinsson V.T."/>
        </authorList>
    </citation>
    <scope>NUCLEOTIDE SEQUENCE [LARGE SCALE GENOMIC DNA]</scope>
    <source>
        <strain evidence="2 3">Hp12</strain>
    </source>
</reference>
<accession>A0A2V1GW83</accession>
<dbReference type="Gene3D" id="1.20.120.20">
    <property type="entry name" value="Apolipoprotein"/>
    <property type="match status" value="1"/>
</dbReference>
<gene>
    <name evidence="2" type="ORF">DC094_19385</name>
</gene>
<dbReference type="Proteomes" id="UP000244906">
    <property type="component" value="Unassembled WGS sequence"/>
</dbReference>
<evidence type="ECO:0000313" key="3">
    <source>
        <dbReference type="Proteomes" id="UP000244906"/>
    </source>
</evidence>
<sequence>MGIVAGLLEFDTANIDNSIGPLLEGLKTAFITSLSGMLSSILYKGLVATGFLTKKVVEGTSTNVDEITASDLYAVMMQQAKGVEQLQKTIGDDSDSSLIGQFKLMRSDVADQNKQSQKYLKTSTELLSKIEASIQSQQQNFQQFEDRLWIKLQDFADMLSKSATEQVVEALKTVIQDFNQNLTEQFGENFKQLNAAVIELVTWQENYKLQLADMRNQYSHGVQAISQTEISVAHIREQAQAIPLAMDHLGKVMEVNQHQIEELSRHLGAFEQVRDKAVEAVPEIRSQIDSAIAGARLANEEMAKGVQDSTEALKLVVVESAENYRDTVDRTRGALDDAATTTANSSQEIKEQFSIALEDINATMRNLVAELQDGGKQLNESYKESSNQLSKELSDIQNRLANTIEEQAHEHKKQADRVFAGLEGSIQQALSNTGESVEKQVKMIDQALEHELGQVMQSMGGALASISGQFTNDYKKLVRQMHDLALASQEK</sequence>
<keyword evidence="3" id="KW-1185">Reference proteome</keyword>